<reference evidence="1 2" key="1">
    <citation type="journal article" date="2023" name="Sci. Data">
        <title>Genome assembly of the Korean intertidal mud-creeper Batillaria attramentaria.</title>
        <authorList>
            <person name="Patra A.K."/>
            <person name="Ho P.T."/>
            <person name="Jun S."/>
            <person name="Lee S.J."/>
            <person name="Kim Y."/>
            <person name="Won Y.J."/>
        </authorList>
    </citation>
    <scope>NUCLEOTIDE SEQUENCE [LARGE SCALE GENOMIC DNA]</scope>
    <source>
        <strain evidence="1">Wonlab-2016</strain>
    </source>
</reference>
<accession>A0ABD0J2A3</accession>
<name>A0ABD0J2A3_9CAEN</name>
<dbReference type="AlphaFoldDB" id="A0ABD0J2A3"/>
<dbReference type="EMBL" id="JACVVK020000722">
    <property type="protein sequence ID" value="KAK7452080.1"/>
    <property type="molecule type" value="Genomic_DNA"/>
</dbReference>
<gene>
    <name evidence="1" type="ORF">BaRGS_00039778</name>
</gene>
<sequence>MMRVKSTEEQLKRTLSTWEDTDFKPLYVGATQHPQERSLQHQDRFRNYTDLVMIEAPTDNNSGYTLVVTLVVRNCLSSN</sequence>
<dbReference type="Proteomes" id="UP001519460">
    <property type="component" value="Unassembled WGS sequence"/>
</dbReference>
<evidence type="ECO:0000313" key="1">
    <source>
        <dbReference type="EMBL" id="KAK7452080.1"/>
    </source>
</evidence>
<proteinExistence type="predicted"/>
<organism evidence="1 2">
    <name type="scientific">Batillaria attramentaria</name>
    <dbReference type="NCBI Taxonomy" id="370345"/>
    <lineage>
        <taxon>Eukaryota</taxon>
        <taxon>Metazoa</taxon>
        <taxon>Spiralia</taxon>
        <taxon>Lophotrochozoa</taxon>
        <taxon>Mollusca</taxon>
        <taxon>Gastropoda</taxon>
        <taxon>Caenogastropoda</taxon>
        <taxon>Sorbeoconcha</taxon>
        <taxon>Cerithioidea</taxon>
        <taxon>Batillariidae</taxon>
        <taxon>Batillaria</taxon>
    </lineage>
</organism>
<evidence type="ECO:0000313" key="2">
    <source>
        <dbReference type="Proteomes" id="UP001519460"/>
    </source>
</evidence>
<protein>
    <submittedName>
        <fullName evidence="1">Uncharacterized protein</fullName>
    </submittedName>
</protein>
<comment type="caution">
    <text evidence="1">The sequence shown here is derived from an EMBL/GenBank/DDBJ whole genome shotgun (WGS) entry which is preliminary data.</text>
</comment>
<keyword evidence="2" id="KW-1185">Reference proteome</keyword>